<dbReference type="EMBL" id="SDMP01000020">
    <property type="protein sequence ID" value="RYQ83209.1"/>
    <property type="molecule type" value="Genomic_DNA"/>
</dbReference>
<evidence type="ECO:0000313" key="1">
    <source>
        <dbReference type="EMBL" id="RYQ83209.1"/>
    </source>
</evidence>
<protein>
    <submittedName>
        <fullName evidence="1">Uncharacterized protein</fullName>
    </submittedName>
</protein>
<comment type="caution">
    <text evidence="1">The sequence shown here is derived from an EMBL/GenBank/DDBJ whole genome shotgun (WGS) entry which is preliminary data.</text>
</comment>
<name>A0A444X0L6_ARAHY</name>
<gene>
    <name evidence="1" type="ORF">Ahy_B10g101851</name>
</gene>
<dbReference type="AlphaFoldDB" id="A0A444X0L6"/>
<accession>A0A444X0L6</accession>
<proteinExistence type="predicted"/>
<keyword evidence="2" id="KW-1185">Reference proteome</keyword>
<reference evidence="1 2" key="1">
    <citation type="submission" date="2019-01" db="EMBL/GenBank/DDBJ databases">
        <title>Sequencing of cultivated peanut Arachis hypogaea provides insights into genome evolution and oil improvement.</title>
        <authorList>
            <person name="Chen X."/>
        </authorList>
    </citation>
    <scope>NUCLEOTIDE SEQUENCE [LARGE SCALE GENOMIC DNA]</scope>
    <source>
        <strain evidence="2">cv. Fuhuasheng</strain>
        <tissue evidence="1">Leaves</tissue>
    </source>
</reference>
<evidence type="ECO:0000313" key="2">
    <source>
        <dbReference type="Proteomes" id="UP000289738"/>
    </source>
</evidence>
<sequence>MRYIICLIDSISINLGKRVDAWNEHITNILGIPWGFFICTELPIV</sequence>
<dbReference type="Proteomes" id="UP000289738">
    <property type="component" value="Chromosome B10"/>
</dbReference>
<organism evidence="1 2">
    <name type="scientific">Arachis hypogaea</name>
    <name type="common">Peanut</name>
    <dbReference type="NCBI Taxonomy" id="3818"/>
    <lineage>
        <taxon>Eukaryota</taxon>
        <taxon>Viridiplantae</taxon>
        <taxon>Streptophyta</taxon>
        <taxon>Embryophyta</taxon>
        <taxon>Tracheophyta</taxon>
        <taxon>Spermatophyta</taxon>
        <taxon>Magnoliopsida</taxon>
        <taxon>eudicotyledons</taxon>
        <taxon>Gunneridae</taxon>
        <taxon>Pentapetalae</taxon>
        <taxon>rosids</taxon>
        <taxon>fabids</taxon>
        <taxon>Fabales</taxon>
        <taxon>Fabaceae</taxon>
        <taxon>Papilionoideae</taxon>
        <taxon>50 kb inversion clade</taxon>
        <taxon>dalbergioids sensu lato</taxon>
        <taxon>Dalbergieae</taxon>
        <taxon>Pterocarpus clade</taxon>
        <taxon>Arachis</taxon>
    </lineage>
</organism>